<protein>
    <submittedName>
        <fullName evidence="3">DEAD/DEAH box helicase</fullName>
    </submittedName>
</protein>
<dbReference type="GO" id="GO:0005524">
    <property type="term" value="F:ATP binding"/>
    <property type="evidence" value="ECO:0007669"/>
    <property type="project" value="InterPro"/>
</dbReference>
<dbReference type="SUPFAM" id="SSF56024">
    <property type="entry name" value="Phospholipase D/nuclease"/>
    <property type="match status" value="1"/>
</dbReference>
<dbReference type="InterPro" id="IPR027417">
    <property type="entry name" value="P-loop_NTPase"/>
</dbReference>
<dbReference type="CDD" id="cd09204">
    <property type="entry name" value="PLDc_N_DEXD_b2"/>
    <property type="match status" value="1"/>
</dbReference>
<dbReference type="PROSITE" id="PS51194">
    <property type="entry name" value="HELICASE_CTER"/>
    <property type="match status" value="1"/>
</dbReference>
<dbReference type="AlphaFoldDB" id="A0A0D4CKG4"/>
<dbReference type="PANTHER" id="PTHR47396:SF1">
    <property type="entry name" value="ATP-DEPENDENT HELICASE IRC3-RELATED"/>
    <property type="match status" value="1"/>
</dbReference>
<sequence>MAGVDYGKILKRLQKGDSDQLVEEIHGSLLNGYVDQDEFATVGDLGPKLLTNQAGNQIWNQLRHELQTCRSYIFAVAFVTDAMISCLKPVFKQLADHGVQGRLLTSDYLYFNQPKAFNELLKIPGLTVKIAKVDGFHQKGYIFQHDGYQTIIIGSANLTENALMRNYEWSLQVNSLNNGDITRQVSENIEDEWRNAQPLTDQWIAQYQLVYQKNHQAAQTVAKMVKNGQPEINDERIEPNQMQKDALAQIAQLREAGKDRGLVISATGTGKTYLGAFDVRNAKPKRMLFLAHREEILRKSARSFQKVIGGPKENYGLYTGNVHEKDAKYLFATVQTLQDDAHLQAFSPTEFDYILVDEVHHAGASSYQKIMQYFKPKFYLGMTATPERNDDFSIFELFDYHVAYEIRLQQALEADMLCPFHYVGISDYQFADAKVNETIASYQNAASHHKKEVQAIEHLTSAERVHYILQQTEYYGYSGPKLHGLIFCATVQEANQLAAELTRQHHPAKALAGADSMSVRQQVVKELEDGVIEYIVTVDLFNEGIDIPCVNQVVFLRSTNSSIVYVQQLGRGLRKAQNKDYVEVLDFIGNYKNSYMIPIALTGDASYSKDSARETVEIEPTIGLSTIAFDEIAKERIYQSLRQVKLDDMRKLRMVYQNMKQRVGRVPLLADFMAADSIDSEILANKKKNYAQFLIGEKEPVEINDYENRLLTFLDAELLNGKRRHELILLDDLLNQATVTEKELKQQLKAAGCLVDEATLASMRRVLDLTFYNKNAAPSRADYGGRPIVIFDQAARIYRLNEELRNSLKNDAWFSRLWQDGIKTGLLRAKRYQADQRFTLGEKYTRKDVMRLINNVVNTTAQNIGGYFFNEHDGVIFVTYHKAKNISRSIQYEDQFLNDHVMHYFSKGNRRLDSPDVKKFMDGNRQLALFVKKSDADDDKTFYYLGTCRYMPGSARQEQHDGKPIVSMNLELDQPVSYTRYHSLID</sequence>
<keyword evidence="4" id="KW-1185">Reference proteome</keyword>
<dbReference type="SMART" id="SM00490">
    <property type="entry name" value="HELICc"/>
    <property type="match status" value="1"/>
</dbReference>
<feature type="domain" description="Helicase ATP-binding" evidence="1">
    <location>
        <begin position="252"/>
        <end position="404"/>
    </location>
</feature>
<evidence type="ECO:0000313" key="4">
    <source>
        <dbReference type="Proteomes" id="UP000003645"/>
    </source>
</evidence>
<evidence type="ECO:0000259" key="1">
    <source>
        <dbReference type="PROSITE" id="PS51192"/>
    </source>
</evidence>
<dbReference type="InterPro" id="IPR058403">
    <property type="entry name" value="DUF8090"/>
</dbReference>
<keyword evidence="3" id="KW-0067">ATP-binding</keyword>
<dbReference type="Gene3D" id="3.30.870.10">
    <property type="entry name" value="Endonuclease Chain A"/>
    <property type="match status" value="1"/>
</dbReference>
<dbReference type="KEGG" id="lmu:LBLM1_04710"/>
<dbReference type="REBASE" id="52109">
    <property type="entry name" value="LmuLM1ORF18190P"/>
</dbReference>
<dbReference type="GO" id="GO:0004386">
    <property type="term" value="F:helicase activity"/>
    <property type="evidence" value="ECO:0007669"/>
    <property type="project" value="UniProtKB-KW"/>
</dbReference>
<dbReference type="InterPro" id="IPR025202">
    <property type="entry name" value="PLD-like_dom"/>
</dbReference>
<dbReference type="CDD" id="cd18032">
    <property type="entry name" value="DEXHc_RE_I_III_res"/>
    <property type="match status" value="1"/>
</dbReference>
<dbReference type="InterPro" id="IPR050742">
    <property type="entry name" value="Helicase_Restrict-Modif_Enz"/>
</dbReference>
<dbReference type="PROSITE" id="PS51192">
    <property type="entry name" value="HELICASE_ATP_BIND_1"/>
    <property type="match status" value="1"/>
</dbReference>
<dbReference type="Proteomes" id="UP000003645">
    <property type="component" value="Chromosome"/>
</dbReference>
<keyword evidence="3" id="KW-0378">Hydrolase</keyword>
<accession>A0A0D4CKG4</accession>
<dbReference type="Pfam" id="PF26350">
    <property type="entry name" value="DUF8090"/>
    <property type="match status" value="1"/>
</dbReference>
<dbReference type="HOGENOM" id="CLU_005588_1_0_9"/>
<keyword evidence="3" id="KW-0347">Helicase</keyword>
<reference evidence="3 4" key="1">
    <citation type="journal article" date="2012" name="J. Bacteriol.">
        <title>Genome sequence of Lactobacillus mucosae LM1, isolated from piglet feces.</title>
        <authorList>
            <person name="Lee J.H."/>
            <person name="Valeriano V.D."/>
            <person name="Shin Y.R."/>
            <person name="Chae J.P."/>
            <person name="Kim G.B."/>
            <person name="Ham J.S."/>
            <person name="Chun J."/>
            <person name="Kang D.K."/>
        </authorList>
    </citation>
    <scope>NUCLEOTIDE SEQUENCE [LARGE SCALE GENOMIC DNA]</scope>
    <source>
        <strain evidence="3 4">LM1</strain>
    </source>
</reference>
<dbReference type="CDD" id="cd18799">
    <property type="entry name" value="SF2_C_EcoAI-like"/>
    <property type="match status" value="1"/>
</dbReference>
<evidence type="ECO:0000259" key="2">
    <source>
        <dbReference type="PROSITE" id="PS51194"/>
    </source>
</evidence>
<dbReference type="Pfam" id="PF04851">
    <property type="entry name" value="ResIII"/>
    <property type="match status" value="1"/>
</dbReference>
<dbReference type="PANTHER" id="PTHR47396">
    <property type="entry name" value="TYPE I RESTRICTION ENZYME ECOKI R PROTEIN"/>
    <property type="match status" value="1"/>
</dbReference>
<dbReference type="InterPro" id="IPR001650">
    <property type="entry name" value="Helicase_C-like"/>
</dbReference>
<keyword evidence="3" id="KW-0547">Nucleotide-binding</keyword>
<dbReference type="InterPro" id="IPR014001">
    <property type="entry name" value="Helicase_ATP-bd"/>
</dbReference>
<gene>
    <name evidence="3" type="ORF">LBLM1_04710</name>
</gene>
<dbReference type="InterPro" id="IPR021835">
    <property type="entry name" value="DUF3427"/>
</dbReference>
<dbReference type="SMART" id="SM00487">
    <property type="entry name" value="DEXDc"/>
    <property type="match status" value="1"/>
</dbReference>
<dbReference type="GO" id="GO:0016787">
    <property type="term" value="F:hydrolase activity"/>
    <property type="evidence" value="ECO:0007669"/>
    <property type="project" value="InterPro"/>
</dbReference>
<dbReference type="EMBL" id="CP011013">
    <property type="protein sequence ID" value="AJT50415.1"/>
    <property type="molecule type" value="Genomic_DNA"/>
</dbReference>
<dbReference type="RefSeq" id="WP_006500936.1">
    <property type="nucleotide sequence ID" value="NZ_CP011013.1"/>
</dbReference>
<dbReference type="Pfam" id="PF00271">
    <property type="entry name" value="Helicase_C"/>
    <property type="match status" value="1"/>
</dbReference>
<feature type="domain" description="Helicase C-terminal" evidence="2">
    <location>
        <begin position="470"/>
        <end position="650"/>
    </location>
</feature>
<dbReference type="SUPFAM" id="SSF52540">
    <property type="entry name" value="P-loop containing nucleoside triphosphate hydrolases"/>
    <property type="match status" value="1"/>
</dbReference>
<organism evidence="3 4">
    <name type="scientific">Limosilactobacillus mucosae LM1</name>
    <dbReference type="NCBI Taxonomy" id="1130798"/>
    <lineage>
        <taxon>Bacteria</taxon>
        <taxon>Bacillati</taxon>
        <taxon>Bacillota</taxon>
        <taxon>Bacilli</taxon>
        <taxon>Lactobacillales</taxon>
        <taxon>Lactobacillaceae</taxon>
        <taxon>Limosilactobacillus</taxon>
    </lineage>
</organism>
<dbReference type="STRING" id="1130798.LBLM1_04710"/>
<dbReference type="Pfam" id="PF13091">
    <property type="entry name" value="PLDc_2"/>
    <property type="match status" value="1"/>
</dbReference>
<dbReference type="Pfam" id="PF11907">
    <property type="entry name" value="DUF3427"/>
    <property type="match status" value="1"/>
</dbReference>
<dbReference type="OrthoDB" id="9802848at2"/>
<evidence type="ECO:0000313" key="3">
    <source>
        <dbReference type="EMBL" id="AJT50415.1"/>
    </source>
</evidence>
<name>A0A0D4CKG4_LIMMU</name>
<dbReference type="Gene3D" id="3.40.50.300">
    <property type="entry name" value="P-loop containing nucleotide triphosphate hydrolases"/>
    <property type="match status" value="2"/>
</dbReference>
<dbReference type="InterPro" id="IPR006935">
    <property type="entry name" value="Helicase/UvrB_N"/>
</dbReference>
<dbReference type="GO" id="GO:0005829">
    <property type="term" value="C:cytosol"/>
    <property type="evidence" value="ECO:0007669"/>
    <property type="project" value="TreeGrafter"/>
</dbReference>
<dbReference type="GO" id="GO:0003677">
    <property type="term" value="F:DNA binding"/>
    <property type="evidence" value="ECO:0007669"/>
    <property type="project" value="InterPro"/>
</dbReference>
<proteinExistence type="predicted"/>